<gene>
    <name evidence="1" type="ORF">F9K24_21150</name>
</gene>
<organism evidence="1 2">
    <name type="scientific">Leptonema illini</name>
    <dbReference type="NCBI Taxonomy" id="183"/>
    <lineage>
        <taxon>Bacteria</taxon>
        <taxon>Pseudomonadati</taxon>
        <taxon>Spirochaetota</taxon>
        <taxon>Spirochaetia</taxon>
        <taxon>Leptospirales</taxon>
        <taxon>Leptospiraceae</taxon>
        <taxon>Leptonema</taxon>
    </lineage>
</organism>
<dbReference type="AlphaFoldDB" id="A0A833LX53"/>
<evidence type="ECO:0000313" key="1">
    <source>
        <dbReference type="EMBL" id="KAB2929008.1"/>
    </source>
</evidence>
<sequence length="198" mass="20584">MSSLLTLALGFLKNDELLGGMAKKLNISEDQVQKILVIAVPLLIQALSKNAETKSGAESLFKAVSSDHDGSVLDKADDFLENPNLKQGTGILKHVLGAQTDPMADQLAELSGVDPKVAKQVLGMAAPVVLGALGKMQSGGEFDASSLPGVLDSAREMAEAKVPGLMGVMKGLVDADGDGKIDDRVVQMGSALLSNLFK</sequence>
<dbReference type="InterPro" id="IPR009282">
    <property type="entry name" value="DUF937"/>
</dbReference>
<protein>
    <submittedName>
        <fullName evidence="1">DUF937 domain-containing protein</fullName>
    </submittedName>
</protein>
<dbReference type="EMBL" id="WBUI01000039">
    <property type="protein sequence ID" value="KAB2929008.1"/>
    <property type="molecule type" value="Genomic_DNA"/>
</dbReference>
<dbReference type="Proteomes" id="UP000460298">
    <property type="component" value="Unassembled WGS sequence"/>
</dbReference>
<evidence type="ECO:0000313" key="2">
    <source>
        <dbReference type="Proteomes" id="UP000460298"/>
    </source>
</evidence>
<reference evidence="1 2" key="1">
    <citation type="submission" date="2019-10" db="EMBL/GenBank/DDBJ databases">
        <title>Extracellular Electron Transfer in a Candidatus Methanoperedens spp. Enrichment Culture.</title>
        <authorList>
            <person name="Berger S."/>
            <person name="Rangel Shaw D."/>
            <person name="Berben T."/>
            <person name="In 'T Zandt M."/>
            <person name="Frank J."/>
            <person name="Reimann J."/>
            <person name="Jetten M.S.M."/>
            <person name="Welte C.U."/>
        </authorList>
    </citation>
    <scope>NUCLEOTIDE SEQUENCE [LARGE SCALE GENOMIC DNA]</scope>
    <source>
        <strain evidence="1">SB12</strain>
    </source>
</reference>
<proteinExistence type="predicted"/>
<comment type="caution">
    <text evidence="1">The sequence shown here is derived from an EMBL/GenBank/DDBJ whole genome shotgun (WGS) entry which is preliminary data.</text>
</comment>
<accession>A0A833LX53</accession>
<dbReference type="Pfam" id="PF06078">
    <property type="entry name" value="DUF937"/>
    <property type="match status" value="1"/>
</dbReference>
<name>A0A833LX53_9LEPT</name>